<sequence>MADSCDEPIALSAHALAALAEFKAEKDVHQAKFAELQAEAEANAPLSMEAFTEDWNESQFWYSDETAGILANQLLDGSASSTAIGVVSTPSVFVALRNILSLRSLTLQRTRQQSERPHLVLLEHDERFAVFPEFVHYDFQQPLKLPAWIESSATLHF</sequence>
<evidence type="ECO:0000256" key="4">
    <source>
        <dbReference type="ARBA" id="ARBA00022679"/>
    </source>
</evidence>
<organism evidence="5 6">
    <name type="scientific">Tolypocladium paradoxum</name>
    <dbReference type="NCBI Taxonomy" id="94208"/>
    <lineage>
        <taxon>Eukaryota</taxon>
        <taxon>Fungi</taxon>
        <taxon>Dikarya</taxon>
        <taxon>Ascomycota</taxon>
        <taxon>Pezizomycotina</taxon>
        <taxon>Sordariomycetes</taxon>
        <taxon>Hypocreomycetidae</taxon>
        <taxon>Hypocreales</taxon>
        <taxon>Ophiocordycipitaceae</taxon>
        <taxon>Tolypocladium</taxon>
    </lineage>
</organism>
<comment type="caution">
    <text evidence="5">The sequence shown here is derived from an EMBL/GenBank/DDBJ whole genome shotgun (WGS) entry which is preliminary data.</text>
</comment>
<evidence type="ECO:0000313" key="6">
    <source>
        <dbReference type="Proteomes" id="UP000237481"/>
    </source>
</evidence>
<keyword evidence="3 5" id="KW-0489">Methyltransferase</keyword>
<dbReference type="GO" id="GO:0005737">
    <property type="term" value="C:cytoplasm"/>
    <property type="evidence" value="ECO:0007669"/>
    <property type="project" value="UniProtKB-SubCell"/>
</dbReference>
<dbReference type="OrthoDB" id="206354at2759"/>
<evidence type="ECO:0000256" key="1">
    <source>
        <dbReference type="ARBA" id="ARBA00004496"/>
    </source>
</evidence>
<dbReference type="PANTHER" id="PTHR13200:SF0">
    <property type="entry name" value="EEF1A LYSINE METHYLTRANSFERASE 1"/>
    <property type="match status" value="1"/>
</dbReference>
<evidence type="ECO:0000313" key="5">
    <source>
        <dbReference type="EMBL" id="POR33950.1"/>
    </source>
</evidence>
<dbReference type="GO" id="GO:0016279">
    <property type="term" value="F:protein-lysine N-methyltransferase activity"/>
    <property type="evidence" value="ECO:0007669"/>
    <property type="project" value="InterPro"/>
</dbReference>
<keyword evidence="4 5" id="KW-0808">Transferase</keyword>
<evidence type="ECO:0000256" key="3">
    <source>
        <dbReference type="ARBA" id="ARBA00022603"/>
    </source>
</evidence>
<name>A0A2S4KUV9_9HYPO</name>
<dbReference type="InterPro" id="IPR019369">
    <property type="entry name" value="Efm5/EEF1AKMT1"/>
</dbReference>
<dbReference type="GO" id="GO:0032259">
    <property type="term" value="P:methylation"/>
    <property type="evidence" value="ECO:0007669"/>
    <property type="project" value="UniProtKB-KW"/>
</dbReference>
<protein>
    <submittedName>
        <fullName evidence="5">Protein-lysine N-methyltransferase EFM5</fullName>
    </submittedName>
</protein>
<dbReference type="InterPro" id="IPR041370">
    <property type="entry name" value="Mlase_EEF1AKMT1/ZCCHC4"/>
</dbReference>
<dbReference type="Pfam" id="PF10237">
    <property type="entry name" value="N6-adenineMlase"/>
    <property type="match status" value="1"/>
</dbReference>
<dbReference type="PANTHER" id="PTHR13200">
    <property type="entry name" value="EEF1A LYSINE METHYLTRANSFERASE 1"/>
    <property type="match status" value="1"/>
</dbReference>
<reference evidence="5 6" key="1">
    <citation type="submission" date="2018-01" db="EMBL/GenBank/DDBJ databases">
        <title>Harnessing the power of phylogenomics to disentangle the directionality and signatures of interkingdom host jumping in the parasitic fungal genus Tolypocladium.</title>
        <authorList>
            <person name="Quandt C.A."/>
            <person name="Patterson W."/>
            <person name="Spatafora J.W."/>
        </authorList>
    </citation>
    <scope>NUCLEOTIDE SEQUENCE [LARGE SCALE GENOMIC DNA]</scope>
    <source>
        <strain evidence="5 6">NRBC 100945</strain>
    </source>
</reference>
<dbReference type="EMBL" id="PKSG01000603">
    <property type="protein sequence ID" value="POR33950.1"/>
    <property type="molecule type" value="Genomic_DNA"/>
</dbReference>
<dbReference type="Proteomes" id="UP000237481">
    <property type="component" value="Unassembled WGS sequence"/>
</dbReference>
<keyword evidence="6" id="KW-1185">Reference proteome</keyword>
<evidence type="ECO:0000256" key="2">
    <source>
        <dbReference type="ARBA" id="ARBA00022490"/>
    </source>
</evidence>
<keyword evidence="2" id="KW-0963">Cytoplasm</keyword>
<gene>
    <name evidence="5" type="ORF">TPAR_05855</name>
</gene>
<dbReference type="STRING" id="94208.A0A2S4KUV9"/>
<dbReference type="AlphaFoldDB" id="A0A2S4KUV9"/>
<comment type="subcellular location">
    <subcellularLocation>
        <location evidence="1">Cytoplasm</location>
    </subcellularLocation>
</comment>
<proteinExistence type="predicted"/>
<accession>A0A2S4KUV9</accession>